<dbReference type="InterPro" id="IPR036322">
    <property type="entry name" value="WD40_repeat_dom_sf"/>
</dbReference>
<keyword evidence="8" id="KW-0966">Cell projection</keyword>
<organism evidence="12 13">
    <name type="scientific">Callorhinchus milii</name>
    <name type="common">Ghost shark</name>
    <dbReference type="NCBI Taxonomy" id="7868"/>
    <lineage>
        <taxon>Eukaryota</taxon>
        <taxon>Metazoa</taxon>
        <taxon>Chordata</taxon>
        <taxon>Craniata</taxon>
        <taxon>Vertebrata</taxon>
        <taxon>Chondrichthyes</taxon>
        <taxon>Holocephali</taxon>
        <taxon>Chimaeriformes</taxon>
        <taxon>Callorhinchidae</taxon>
        <taxon>Callorhinchus</taxon>
    </lineage>
</organism>
<dbReference type="GO" id="GO:0005858">
    <property type="term" value="C:axonemal dynein complex"/>
    <property type="evidence" value="ECO:0007669"/>
    <property type="project" value="TreeGrafter"/>
</dbReference>
<reference evidence="13" key="2">
    <citation type="journal article" date="2007" name="PLoS Biol.">
        <title>Survey sequencing and comparative analysis of the elephant shark (Callorhinchus milii) genome.</title>
        <authorList>
            <person name="Venkatesh B."/>
            <person name="Kirkness E.F."/>
            <person name="Loh Y.H."/>
            <person name="Halpern A.L."/>
            <person name="Lee A.P."/>
            <person name="Johnson J."/>
            <person name="Dandona N."/>
            <person name="Viswanathan L.D."/>
            <person name="Tay A."/>
            <person name="Venter J.C."/>
            <person name="Strausberg R.L."/>
            <person name="Brenner S."/>
        </authorList>
    </citation>
    <scope>NUCLEOTIDE SEQUENCE [LARGE SCALE GENOMIC DNA]</scope>
</reference>
<dbReference type="GeneTree" id="ENSGT00940000156209"/>
<evidence type="ECO:0000256" key="4">
    <source>
        <dbReference type="ARBA" id="ARBA00022737"/>
    </source>
</evidence>
<evidence type="ECO:0000256" key="1">
    <source>
        <dbReference type="ARBA" id="ARBA00004611"/>
    </source>
</evidence>
<evidence type="ECO:0000256" key="9">
    <source>
        <dbReference type="ARBA" id="ARBA00024190"/>
    </source>
</evidence>
<evidence type="ECO:0000256" key="11">
    <source>
        <dbReference type="ARBA" id="ARBA00041557"/>
    </source>
</evidence>
<dbReference type="SUPFAM" id="SSF50978">
    <property type="entry name" value="WD40 repeat-like"/>
    <property type="match status" value="1"/>
</dbReference>
<dbReference type="InterPro" id="IPR050687">
    <property type="entry name" value="Dynein_IC"/>
</dbReference>
<dbReference type="GO" id="GO:0045504">
    <property type="term" value="F:dynein heavy chain binding"/>
    <property type="evidence" value="ECO:0007669"/>
    <property type="project" value="TreeGrafter"/>
</dbReference>
<evidence type="ECO:0000256" key="6">
    <source>
        <dbReference type="ARBA" id="ARBA00023069"/>
    </source>
</evidence>
<evidence type="ECO:0000256" key="3">
    <source>
        <dbReference type="ARBA" id="ARBA00022574"/>
    </source>
</evidence>
<evidence type="ECO:0000313" key="13">
    <source>
        <dbReference type="Proteomes" id="UP000314986"/>
    </source>
</evidence>
<dbReference type="Ensembl" id="ENSCMIT00000037528.1">
    <property type="protein sequence ID" value="ENSCMIP00000036987.1"/>
    <property type="gene ID" value="ENSCMIG00000015595.1"/>
</dbReference>
<protein>
    <recommendedName>
        <fullName evidence="10">Dynein axonemal intermediate chain 4</fullName>
    </recommendedName>
    <alternativeName>
        <fullName evidence="11">WD repeat-containing protein 78</fullName>
    </alternativeName>
</protein>
<dbReference type="Pfam" id="PF00400">
    <property type="entry name" value="WD40"/>
    <property type="match status" value="1"/>
</dbReference>
<dbReference type="InterPro" id="IPR001680">
    <property type="entry name" value="WD40_rpt"/>
</dbReference>
<dbReference type="PANTHER" id="PTHR12442:SF12">
    <property type="entry name" value="DYNEIN AXONEMAL INTERMEDIATE CHAIN 4"/>
    <property type="match status" value="1"/>
</dbReference>
<evidence type="ECO:0000256" key="10">
    <source>
        <dbReference type="ARBA" id="ARBA00040002"/>
    </source>
</evidence>
<dbReference type="InterPro" id="IPR015943">
    <property type="entry name" value="WD40/YVTN_repeat-like_dom_sf"/>
</dbReference>
<reference evidence="12" key="4">
    <citation type="submission" date="2025-08" db="UniProtKB">
        <authorList>
            <consortium name="Ensembl"/>
        </authorList>
    </citation>
    <scope>IDENTIFICATION</scope>
</reference>
<keyword evidence="7" id="KW-0206">Cytoskeleton</keyword>
<keyword evidence="5" id="KW-0282">Flagellum</keyword>
<reference evidence="13" key="1">
    <citation type="journal article" date="2006" name="Science">
        <title>Ancient noncoding elements conserved in the human genome.</title>
        <authorList>
            <person name="Venkatesh B."/>
            <person name="Kirkness E.F."/>
            <person name="Loh Y.H."/>
            <person name="Halpern A.L."/>
            <person name="Lee A.P."/>
            <person name="Johnson J."/>
            <person name="Dandona N."/>
            <person name="Viswanathan L.D."/>
            <person name="Tay A."/>
            <person name="Venter J.C."/>
            <person name="Strausberg R.L."/>
            <person name="Brenner S."/>
        </authorList>
    </citation>
    <scope>NUCLEOTIDE SEQUENCE [LARGE SCALE GENOMIC DNA]</scope>
</reference>
<sequence length="759" mass="84432">SHSKHSFKSNRSIMGLSSRRSMNWATDKISEKGNLTAFKSSVLDEFGKDVTPHSLFVLEPGIPQSKPSRLFGSQEGSGSEYLPSISVYQTATNVSLAGPFTRSTFGSGSMSKSSRSTIDLLGEGIPDTSEDLTLFPVTDMQKEEAREQLTKQDLMKTIDVYLTETETFCFLDIPVEMISVDSPEAEDVKYVLKQNEAYVLLCKERAGNDRFVERMVQTFNGAPKSKEVQSEKINIKDAGVTATLWDMHDTFQQVTVPESKIATMKSYSQSTSVGSSVEDGISHSSCSADSESVIIVQVPVDVDYDTEELMNNEKLHQNLVIMERVIMENIFQTKLAAYRQLPVLTSGYLLCVSALFAFTFTPEEEVVGRSEDMDQASGLIAVVVPSIEHLWSYSCNLTADRNVSSMVWNTQNPDLLAVGYGEFEYTNQKGGLVCCWSLKNPMWPERIYTCENGVTALDFSTVHPNLLAVGMYDGTVALYNLCELSALPALDSSDSLNMHTGPVWQLKWIEQDRLSKGDEKVETLISISADGRITKWHLGKGLEATDLMRIKRLGFQQSNKLMEKEKRIEALISRQAPGMCFDFNPNDTNIYLAGTEEGYIHRCSCSYNEQFLETYGLHKGPVYKVAWSPFSTATFLSCSADWSIHLWIQEVLVPVLHFSSTTTKAVHDIMWSPTCATIFGAVNEDRAEIWDLSISILDPIIVSQSIPGVRLTTLLFAKNTNCILIGDSKGKVNIYQFHNLPEHENSVRIVSGSTTTHSG</sequence>
<proteinExistence type="predicted"/>
<evidence type="ECO:0000256" key="8">
    <source>
        <dbReference type="ARBA" id="ARBA00023273"/>
    </source>
</evidence>
<dbReference type="Proteomes" id="UP000314986">
    <property type="component" value="Unassembled WGS sequence"/>
</dbReference>
<dbReference type="GO" id="GO:0003341">
    <property type="term" value="P:cilium movement"/>
    <property type="evidence" value="ECO:0007669"/>
    <property type="project" value="TreeGrafter"/>
</dbReference>
<gene>
    <name evidence="12" type="primary">dnai4</name>
</gene>
<accession>A0A4W3J4L1</accession>
<name>A0A4W3J4L1_CALMI</name>
<keyword evidence="6" id="KW-0969">Cilium</keyword>
<dbReference type="PANTHER" id="PTHR12442">
    <property type="entry name" value="DYNEIN INTERMEDIATE CHAIN"/>
    <property type="match status" value="1"/>
</dbReference>
<dbReference type="GO" id="GO:0045503">
    <property type="term" value="F:dynein light chain binding"/>
    <property type="evidence" value="ECO:0007669"/>
    <property type="project" value="TreeGrafter"/>
</dbReference>
<keyword evidence="2" id="KW-0963">Cytoplasm</keyword>
<dbReference type="SMART" id="SM00320">
    <property type="entry name" value="WD40"/>
    <property type="match status" value="5"/>
</dbReference>
<evidence type="ECO:0000256" key="2">
    <source>
        <dbReference type="ARBA" id="ARBA00022490"/>
    </source>
</evidence>
<dbReference type="Gene3D" id="2.130.10.10">
    <property type="entry name" value="YVTN repeat-like/Quinoprotein amine dehydrogenase"/>
    <property type="match status" value="2"/>
</dbReference>
<dbReference type="OMA" id="VFVWSIK"/>
<keyword evidence="4" id="KW-0677">Repeat</keyword>
<dbReference type="STRING" id="7868.ENSCMIP00000036987"/>
<reference evidence="12" key="5">
    <citation type="submission" date="2025-09" db="UniProtKB">
        <authorList>
            <consortium name="Ensembl"/>
        </authorList>
    </citation>
    <scope>IDENTIFICATION</scope>
</reference>
<comment type="subcellular location">
    <subcellularLocation>
        <location evidence="1">Cytoplasm</location>
        <location evidence="1">Cytoskeleton</location>
        <location evidence="1">Flagellum axoneme</location>
    </subcellularLocation>
    <subcellularLocation>
        <location evidence="9">Dynein axonemal particle</location>
    </subcellularLocation>
</comment>
<evidence type="ECO:0000256" key="7">
    <source>
        <dbReference type="ARBA" id="ARBA00023212"/>
    </source>
</evidence>
<evidence type="ECO:0000256" key="5">
    <source>
        <dbReference type="ARBA" id="ARBA00022846"/>
    </source>
</evidence>
<dbReference type="FunFam" id="2.130.10.10:FF:001248">
    <property type="entry name" value="WD repeat domain 78"/>
    <property type="match status" value="1"/>
</dbReference>
<dbReference type="GO" id="GO:0120293">
    <property type="term" value="C:dynein axonemal particle"/>
    <property type="evidence" value="ECO:0007669"/>
    <property type="project" value="UniProtKB-SubCell"/>
</dbReference>
<keyword evidence="13" id="KW-1185">Reference proteome</keyword>
<keyword evidence="3" id="KW-0853">WD repeat</keyword>
<reference evidence="13" key="3">
    <citation type="journal article" date="2014" name="Nature">
        <title>Elephant shark genome provides unique insights into gnathostome evolution.</title>
        <authorList>
            <consortium name="International Elephant Shark Genome Sequencing Consortium"/>
            <person name="Venkatesh B."/>
            <person name="Lee A.P."/>
            <person name="Ravi V."/>
            <person name="Maurya A.K."/>
            <person name="Lian M.M."/>
            <person name="Swann J.B."/>
            <person name="Ohta Y."/>
            <person name="Flajnik M.F."/>
            <person name="Sutoh Y."/>
            <person name="Kasahara M."/>
            <person name="Hoon S."/>
            <person name="Gangu V."/>
            <person name="Roy S.W."/>
            <person name="Irimia M."/>
            <person name="Korzh V."/>
            <person name="Kondrychyn I."/>
            <person name="Lim Z.W."/>
            <person name="Tay B.H."/>
            <person name="Tohari S."/>
            <person name="Kong K.W."/>
            <person name="Ho S."/>
            <person name="Lorente-Galdos B."/>
            <person name="Quilez J."/>
            <person name="Marques-Bonet T."/>
            <person name="Raney B.J."/>
            <person name="Ingham P.W."/>
            <person name="Tay A."/>
            <person name="Hillier L.W."/>
            <person name="Minx P."/>
            <person name="Boehm T."/>
            <person name="Wilson R.K."/>
            <person name="Brenner S."/>
            <person name="Warren W.C."/>
        </authorList>
    </citation>
    <scope>NUCLEOTIDE SEQUENCE [LARGE SCALE GENOMIC DNA]</scope>
</reference>
<evidence type="ECO:0000313" key="12">
    <source>
        <dbReference type="Ensembl" id="ENSCMIP00000036987.1"/>
    </source>
</evidence>
<dbReference type="InParanoid" id="A0A4W3J4L1"/>
<dbReference type="AlphaFoldDB" id="A0A4W3J4L1"/>